<evidence type="ECO:0000256" key="1">
    <source>
        <dbReference type="ARBA" id="ARBA00023015"/>
    </source>
</evidence>
<keyword evidence="5" id="KW-1185">Reference proteome</keyword>
<keyword evidence="2" id="KW-0804">Transcription</keyword>
<dbReference type="InterPro" id="IPR005561">
    <property type="entry name" value="ANTAR"/>
</dbReference>
<evidence type="ECO:0000313" key="5">
    <source>
        <dbReference type="Proteomes" id="UP001597045"/>
    </source>
</evidence>
<gene>
    <name evidence="4" type="ORF">ACFQ1S_37590</name>
</gene>
<dbReference type="Gene3D" id="3.30.450.40">
    <property type="match status" value="1"/>
</dbReference>
<reference evidence="5" key="1">
    <citation type="journal article" date="2019" name="Int. J. Syst. Evol. Microbiol.">
        <title>The Global Catalogue of Microorganisms (GCM) 10K type strain sequencing project: providing services to taxonomists for standard genome sequencing and annotation.</title>
        <authorList>
            <consortium name="The Broad Institute Genomics Platform"/>
            <consortium name="The Broad Institute Genome Sequencing Center for Infectious Disease"/>
            <person name="Wu L."/>
            <person name="Ma J."/>
        </authorList>
    </citation>
    <scope>NUCLEOTIDE SEQUENCE [LARGE SCALE GENOMIC DNA]</scope>
    <source>
        <strain evidence="5">JCM 31486</strain>
    </source>
</reference>
<proteinExistence type="predicted"/>
<feature type="domain" description="ANTAR" evidence="3">
    <location>
        <begin position="116"/>
        <end position="177"/>
    </location>
</feature>
<accession>A0ABW3MNH9</accession>
<organism evidence="4 5">
    <name type="scientific">Kibdelosporangium lantanae</name>
    <dbReference type="NCBI Taxonomy" id="1497396"/>
    <lineage>
        <taxon>Bacteria</taxon>
        <taxon>Bacillati</taxon>
        <taxon>Actinomycetota</taxon>
        <taxon>Actinomycetes</taxon>
        <taxon>Pseudonocardiales</taxon>
        <taxon>Pseudonocardiaceae</taxon>
        <taxon>Kibdelosporangium</taxon>
    </lineage>
</organism>
<dbReference type="Gene3D" id="1.10.10.10">
    <property type="entry name" value="Winged helix-like DNA-binding domain superfamily/Winged helix DNA-binding domain"/>
    <property type="match status" value="1"/>
</dbReference>
<evidence type="ECO:0000313" key="4">
    <source>
        <dbReference type="EMBL" id="MFD1050844.1"/>
    </source>
</evidence>
<feature type="non-terminal residue" evidence="4">
    <location>
        <position position="1"/>
    </location>
</feature>
<evidence type="ECO:0000256" key="2">
    <source>
        <dbReference type="ARBA" id="ARBA00023163"/>
    </source>
</evidence>
<dbReference type="InterPro" id="IPR036388">
    <property type="entry name" value="WH-like_DNA-bd_sf"/>
</dbReference>
<dbReference type="InterPro" id="IPR029016">
    <property type="entry name" value="GAF-like_dom_sf"/>
</dbReference>
<comment type="caution">
    <text evidence="4">The sequence shown here is derived from an EMBL/GenBank/DDBJ whole genome shotgun (WGS) entry which is preliminary data.</text>
</comment>
<evidence type="ECO:0000259" key="3">
    <source>
        <dbReference type="PROSITE" id="PS50921"/>
    </source>
</evidence>
<dbReference type="Proteomes" id="UP001597045">
    <property type="component" value="Unassembled WGS sequence"/>
</dbReference>
<dbReference type="InterPro" id="IPR003018">
    <property type="entry name" value="GAF"/>
</dbReference>
<dbReference type="Pfam" id="PF03861">
    <property type="entry name" value="ANTAR"/>
    <property type="match status" value="1"/>
</dbReference>
<dbReference type="SMART" id="SM01012">
    <property type="entry name" value="ANTAR"/>
    <property type="match status" value="1"/>
</dbReference>
<dbReference type="EMBL" id="JBHTIS010003136">
    <property type="protein sequence ID" value="MFD1050844.1"/>
    <property type="molecule type" value="Genomic_DNA"/>
</dbReference>
<keyword evidence="1" id="KW-0805">Transcription regulation</keyword>
<dbReference type="Pfam" id="PF13185">
    <property type="entry name" value="GAF_2"/>
    <property type="match status" value="1"/>
</dbReference>
<sequence>LDTGPETLAYTDERALRVDQEQYRAGVGPCLEAAASGRIVRMSMETAEERWADFVASAKQHGVRSYLAAPLRVDQHLSGAINLFGFEDHGFQETDSKLLKVYTTVVAFGFRAVRRYRETHRLAENLQTAMRSRAVIEQAKGMLMAIHQIDDDQAMRRLVTRSQETNTKLRDVAVEFVRTMSSVDE</sequence>
<protein>
    <submittedName>
        <fullName evidence="4">ANTAR domain-containing response regulator</fullName>
    </submittedName>
</protein>
<dbReference type="SUPFAM" id="SSF55781">
    <property type="entry name" value="GAF domain-like"/>
    <property type="match status" value="1"/>
</dbReference>
<name>A0ABW3MNH9_9PSEU</name>
<dbReference type="PROSITE" id="PS50921">
    <property type="entry name" value="ANTAR"/>
    <property type="match status" value="1"/>
</dbReference>